<dbReference type="AlphaFoldDB" id="A0A816RQT8"/>
<dbReference type="EMBL" id="HG994365">
    <property type="protein sequence ID" value="CAF2074679.1"/>
    <property type="molecule type" value="Genomic_DNA"/>
</dbReference>
<sequence>MPINHLFTHFYRIITKTCKQSISFQNYKFLIDVISILRKSHRKLSCKYIMLFIIESNVLIVTSIANVL</sequence>
<protein>
    <submittedName>
        <fullName evidence="1">(rape) hypothetical protein</fullName>
    </submittedName>
</protein>
<dbReference type="Proteomes" id="UP001295469">
    <property type="component" value="Chromosome C01"/>
</dbReference>
<evidence type="ECO:0000313" key="1">
    <source>
        <dbReference type="EMBL" id="CAF2074679.1"/>
    </source>
</evidence>
<organism evidence="1">
    <name type="scientific">Brassica napus</name>
    <name type="common">Rape</name>
    <dbReference type="NCBI Taxonomy" id="3708"/>
    <lineage>
        <taxon>Eukaryota</taxon>
        <taxon>Viridiplantae</taxon>
        <taxon>Streptophyta</taxon>
        <taxon>Embryophyta</taxon>
        <taxon>Tracheophyta</taxon>
        <taxon>Spermatophyta</taxon>
        <taxon>Magnoliopsida</taxon>
        <taxon>eudicotyledons</taxon>
        <taxon>Gunneridae</taxon>
        <taxon>Pentapetalae</taxon>
        <taxon>rosids</taxon>
        <taxon>malvids</taxon>
        <taxon>Brassicales</taxon>
        <taxon>Brassicaceae</taxon>
        <taxon>Brassiceae</taxon>
        <taxon>Brassica</taxon>
    </lineage>
</organism>
<gene>
    <name evidence="1" type="ORF">DARMORV10_C01P33480.1</name>
</gene>
<reference evidence="1" key="1">
    <citation type="submission" date="2021-01" db="EMBL/GenBank/DDBJ databases">
        <authorList>
            <consortium name="Genoscope - CEA"/>
            <person name="William W."/>
        </authorList>
    </citation>
    <scope>NUCLEOTIDE SEQUENCE</scope>
</reference>
<name>A0A816RQT8_BRANA</name>
<accession>A0A816RQT8</accession>
<proteinExistence type="predicted"/>